<keyword evidence="1" id="KW-0812">Transmembrane</keyword>
<reference evidence="2 3" key="1">
    <citation type="submission" date="2019-11" db="EMBL/GenBank/DDBJ databases">
        <title>Novel species isolated from a subtropical stream in China.</title>
        <authorList>
            <person name="Lu H."/>
        </authorList>
    </citation>
    <scope>NUCLEOTIDE SEQUENCE [LARGE SCALE GENOMIC DNA]</scope>
    <source>
        <strain evidence="2 3">FT80W</strain>
    </source>
</reference>
<proteinExistence type="predicted"/>
<comment type="caution">
    <text evidence="2">The sequence shown here is derived from an EMBL/GenBank/DDBJ whole genome shotgun (WGS) entry which is preliminary data.</text>
</comment>
<dbReference type="RefSeq" id="WP_154378197.1">
    <property type="nucleotide sequence ID" value="NZ_WKJK01000008.1"/>
</dbReference>
<dbReference type="AlphaFoldDB" id="A0A6I2L435"/>
<organism evidence="2 3">
    <name type="scientific">Duganella guangzhouensis</name>
    <dbReference type="NCBI Taxonomy" id="2666084"/>
    <lineage>
        <taxon>Bacteria</taxon>
        <taxon>Pseudomonadati</taxon>
        <taxon>Pseudomonadota</taxon>
        <taxon>Betaproteobacteria</taxon>
        <taxon>Burkholderiales</taxon>
        <taxon>Oxalobacteraceae</taxon>
        <taxon>Telluria group</taxon>
        <taxon>Duganella</taxon>
    </lineage>
</organism>
<dbReference type="Proteomes" id="UP000433309">
    <property type="component" value="Unassembled WGS sequence"/>
</dbReference>
<keyword evidence="1" id="KW-1133">Transmembrane helix</keyword>
<sequence length="165" mass="19193">MPRDVPSERRSWLLRRRSVMSRRQLKLLFAALCVPSLLIAASFLWWGYWYILAYSVLELSVIALCLRHHARHSGDYDRIDISPAVIIIKQRRARNRRRVLLNPCTTRLQAPARERDPLVLSDLETRITLAEFLPAAQRRQLALDLVHHVQQFKDTGDLYGSRSAP</sequence>
<evidence type="ECO:0000256" key="1">
    <source>
        <dbReference type="SAM" id="Phobius"/>
    </source>
</evidence>
<accession>A0A6I2L435</accession>
<feature type="transmembrane region" description="Helical" evidence="1">
    <location>
        <begin position="25"/>
        <end position="43"/>
    </location>
</feature>
<dbReference type="InterPro" id="IPR019253">
    <property type="entry name" value="DUF2244_TM"/>
</dbReference>
<keyword evidence="1" id="KW-0472">Membrane</keyword>
<dbReference type="EMBL" id="WKJK01000008">
    <property type="protein sequence ID" value="MRW91614.1"/>
    <property type="molecule type" value="Genomic_DNA"/>
</dbReference>
<keyword evidence="3" id="KW-1185">Reference proteome</keyword>
<name>A0A6I2L435_9BURK</name>
<protein>
    <submittedName>
        <fullName evidence="2">DUF2244 domain-containing protein</fullName>
    </submittedName>
</protein>
<dbReference type="Pfam" id="PF10003">
    <property type="entry name" value="DUF2244"/>
    <property type="match status" value="1"/>
</dbReference>
<gene>
    <name evidence="2" type="ORF">GJ699_16595</name>
</gene>
<evidence type="ECO:0000313" key="3">
    <source>
        <dbReference type="Proteomes" id="UP000433309"/>
    </source>
</evidence>
<evidence type="ECO:0000313" key="2">
    <source>
        <dbReference type="EMBL" id="MRW91614.1"/>
    </source>
</evidence>